<feature type="transmembrane region" description="Helical" evidence="1">
    <location>
        <begin position="137"/>
        <end position="163"/>
    </location>
</feature>
<gene>
    <name evidence="2" type="ORF">BN437_3631</name>
</gene>
<comment type="caution">
    <text evidence="2">The sequence shown here is derived from an EMBL/GenBank/DDBJ whole genome shotgun (WGS) entry which is preliminary data.</text>
</comment>
<dbReference type="GO" id="GO:0022857">
    <property type="term" value="F:transmembrane transporter activity"/>
    <property type="evidence" value="ECO:0007669"/>
    <property type="project" value="UniProtKB-UniRule"/>
</dbReference>
<accession>A0A831A5C4</accession>
<evidence type="ECO:0000313" key="3">
    <source>
        <dbReference type="Proteomes" id="UP000013111"/>
    </source>
</evidence>
<dbReference type="PANTHER" id="PTHR34300">
    <property type="entry name" value="QUEUOSINE PRECURSOR TRANSPORTER-RELATED"/>
    <property type="match status" value="1"/>
</dbReference>
<proteinExistence type="inferred from homology"/>
<dbReference type="PANTHER" id="PTHR34300:SF1">
    <property type="entry name" value="QUEUOSINE PRECURSOR TRANSPORTER"/>
    <property type="match status" value="1"/>
</dbReference>
<evidence type="ECO:0000313" key="2">
    <source>
        <dbReference type="EMBL" id="CCO95530.1"/>
    </source>
</evidence>
<keyword evidence="1" id="KW-0997">Cell inner membrane</keyword>
<sequence>MLAFSSRQRLHALVWLSLFHLLIILSSNYLVQLPVTIFGLHTTWGAFSFPFIFLATDLTVRIFGAQLARRIILAVMVPALFVSYVVSALFYQGEWQGFAALEQMNLFVARIACASFMAYALGQVLDIQVFNRLRQKAAWWIAPAAAMFLGNISDTLAFFFIAFYQSSDPFMATHWVEIALVDYSFKVLICMLFFLPAYGLLLNATLKQLTEKSNRPQMNFG</sequence>
<organism evidence="2 3">
    <name type="scientific">Erwinia amylovora NBRC 12687 = CFBP 1232</name>
    <dbReference type="NCBI Taxonomy" id="1219359"/>
    <lineage>
        <taxon>Bacteria</taxon>
        <taxon>Pseudomonadati</taxon>
        <taxon>Pseudomonadota</taxon>
        <taxon>Gammaproteobacteria</taxon>
        <taxon>Enterobacterales</taxon>
        <taxon>Erwiniaceae</taxon>
        <taxon>Erwinia</taxon>
    </lineage>
</organism>
<dbReference type="EMBL" id="CAPB01000041">
    <property type="protein sequence ID" value="CCO95530.1"/>
    <property type="molecule type" value="Genomic_DNA"/>
</dbReference>
<name>A0A831A5C4_ERWAM</name>
<dbReference type="RefSeq" id="WP_004160858.1">
    <property type="nucleotide sequence ID" value="NZ_BAYW01000001.1"/>
</dbReference>
<reference evidence="2 3" key="2">
    <citation type="submission" date="2013-04" db="EMBL/GenBank/DDBJ databases">
        <title>Comparative genomics of 12 strains of Erwinia amylovora identifies a pan-genome with a large conserved core and provides insights into host specificity.</title>
        <authorList>
            <person name="Mann R.A."/>
            <person name="Smits T.H.M."/>
            <person name="Buehlmann A."/>
            <person name="Blom J."/>
            <person name="Goesmann A."/>
            <person name="Frey J.E."/>
            <person name="Plummer K.M."/>
            <person name="Beer S.V."/>
            <person name="Luck J."/>
            <person name="Duffy B."/>
            <person name="Rodoni B."/>
        </authorList>
    </citation>
    <scope>NUCLEOTIDE SEQUENCE [LARGE SCALE GENOMIC DNA]</scope>
    <source>
        <strain evidence="3">CFBP 1232</strain>
    </source>
</reference>
<comment type="function">
    <text evidence="1">Involved in the import of queuosine (Q) precursors, required for Q precursor salvage.</text>
</comment>
<dbReference type="NCBIfam" id="TIGR00697">
    <property type="entry name" value="queuosine precursor transporter"/>
    <property type="match status" value="1"/>
</dbReference>
<feature type="transmembrane region" description="Helical" evidence="1">
    <location>
        <begin position="12"/>
        <end position="31"/>
    </location>
</feature>
<dbReference type="GeneID" id="97604461"/>
<dbReference type="NCBIfam" id="NF008406">
    <property type="entry name" value="PRK11212.1"/>
    <property type="match status" value="1"/>
</dbReference>
<keyword evidence="1" id="KW-0812">Transmembrane</keyword>
<dbReference type="InterPro" id="IPR003744">
    <property type="entry name" value="YhhQ"/>
</dbReference>
<comment type="similarity">
    <text evidence="1">Belongs to the vitamin uptake transporter (VUT/ECF) (TC 2.A.88) family. Q precursor transporter subfamily.</text>
</comment>
<reference evidence="2 3" key="1">
    <citation type="submission" date="2012-11" db="EMBL/GenBank/DDBJ databases">
        <authorList>
            <person name="Linke B."/>
        </authorList>
    </citation>
    <scope>NUCLEOTIDE SEQUENCE [LARGE SCALE GENOMIC DNA]</scope>
    <source>
        <strain evidence="3">CFBP 1232</strain>
    </source>
</reference>
<feature type="transmembrane region" description="Helical" evidence="1">
    <location>
        <begin position="104"/>
        <end position="125"/>
    </location>
</feature>
<dbReference type="HAMAP" id="MF_02088">
    <property type="entry name" value="Q_prec_transport"/>
    <property type="match status" value="1"/>
</dbReference>
<dbReference type="Pfam" id="PF02592">
    <property type="entry name" value="Vut_1"/>
    <property type="match status" value="1"/>
</dbReference>
<feature type="transmembrane region" description="Helical" evidence="1">
    <location>
        <begin position="71"/>
        <end position="92"/>
    </location>
</feature>
<protein>
    <recommendedName>
        <fullName evidence="1">Probable queuosine precursor transporter</fullName>
        <shortName evidence="1">Q precursor transporter</shortName>
    </recommendedName>
</protein>
<dbReference type="GO" id="GO:0005886">
    <property type="term" value="C:plasma membrane"/>
    <property type="evidence" value="ECO:0007669"/>
    <property type="project" value="UniProtKB-SubCell"/>
</dbReference>
<keyword evidence="1" id="KW-0472">Membrane</keyword>
<dbReference type="Proteomes" id="UP000013111">
    <property type="component" value="Unassembled WGS sequence"/>
</dbReference>
<keyword evidence="1" id="KW-0813">Transport</keyword>
<feature type="transmembrane region" description="Helical" evidence="1">
    <location>
        <begin position="43"/>
        <end position="64"/>
    </location>
</feature>
<dbReference type="AlphaFoldDB" id="A0A831A5C4"/>
<evidence type="ECO:0000256" key="1">
    <source>
        <dbReference type="HAMAP-Rule" id="MF_02088"/>
    </source>
</evidence>
<keyword evidence="1" id="KW-1003">Cell membrane</keyword>
<keyword evidence="1" id="KW-1133">Transmembrane helix</keyword>
<comment type="subcellular location">
    <subcellularLocation>
        <location evidence="1">Cell inner membrane</location>
        <topology evidence="1">Multi-pass membrane protein</topology>
    </subcellularLocation>
</comment>
<feature type="transmembrane region" description="Helical" evidence="1">
    <location>
        <begin position="183"/>
        <end position="206"/>
    </location>
</feature>